<dbReference type="RefSeq" id="WP_075706212.1">
    <property type="nucleotide sequence ID" value="NZ_MJMJ01000001.1"/>
</dbReference>
<evidence type="ECO:0000256" key="3">
    <source>
        <dbReference type="ARBA" id="ARBA00022692"/>
    </source>
</evidence>
<sequence>MFRVLLSSFFLVLLYPTAIDLYLVGLPQIAVDLNASESHLHMAFSIYLVGMAVTMLFAGKIADSMGRKPVAVVGSLVFIMASLLAGWAQDTTQFFIARFTQGIGAGSCYVVAFAILRDSLDDQRRAKVLSMINGITCIVPVIAPVVGHLIMLQFPWQTLFNVMAGMGIAVCFISTMILKETRHHTQVKCLSSLQNQECFINRFFLSRLLISAIGVTTILTYVNVSPIIIMGELGLSRADYSSMMAGMALISMLTSFLAPIALRYLEQRTLMLTSQSLLLVAAVVLAMGHFHFDTYMSYVIGCSLICFGFSIGFGVTMSQALTPFAQRAGVASSLLAIAQVCCSAFYIWLMGLIGVNALNMLILITVSGGIISLPLILWTPQATQENHYEEISRAS</sequence>
<gene>
    <name evidence="8" type="ORF">BIY22_00360</name>
</gene>
<feature type="transmembrane region" description="Helical" evidence="6">
    <location>
        <begin position="295"/>
        <end position="316"/>
    </location>
</feature>
<dbReference type="PANTHER" id="PTHR43124">
    <property type="entry name" value="PURINE EFFLUX PUMP PBUE"/>
    <property type="match status" value="1"/>
</dbReference>
<dbReference type="InterPro" id="IPR050189">
    <property type="entry name" value="MFS_Efflux_Transporters"/>
</dbReference>
<dbReference type="Proteomes" id="UP000186313">
    <property type="component" value="Unassembled WGS sequence"/>
</dbReference>
<dbReference type="PANTHER" id="PTHR43124:SF3">
    <property type="entry name" value="CHLORAMPHENICOL EFFLUX PUMP RV0191"/>
    <property type="match status" value="1"/>
</dbReference>
<evidence type="ECO:0000256" key="2">
    <source>
        <dbReference type="ARBA" id="ARBA00022475"/>
    </source>
</evidence>
<dbReference type="PROSITE" id="PS50850">
    <property type="entry name" value="MFS"/>
    <property type="match status" value="1"/>
</dbReference>
<feature type="transmembrane region" description="Helical" evidence="6">
    <location>
        <begin position="70"/>
        <end position="89"/>
    </location>
</feature>
<feature type="transmembrane region" description="Helical" evidence="6">
    <location>
        <begin position="128"/>
        <end position="152"/>
    </location>
</feature>
<dbReference type="SUPFAM" id="SSF103473">
    <property type="entry name" value="MFS general substrate transporter"/>
    <property type="match status" value="1"/>
</dbReference>
<dbReference type="NCBIfam" id="NF007782">
    <property type="entry name" value="PRK10473.1"/>
    <property type="match status" value="1"/>
</dbReference>
<dbReference type="InterPro" id="IPR011701">
    <property type="entry name" value="MFS"/>
</dbReference>
<dbReference type="InterPro" id="IPR020846">
    <property type="entry name" value="MFS_dom"/>
</dbReference>
<evidence type="ECO:0000313" key="8">
    <source>
        <dbReference type="EMBL" id="OLQ93586.1"/>
    </source>
</evidence>
<feature type="transmembrane region" description="Helical" evidence="6">
    <location>
        <begin position="242"/>
        <end position="262"/>
    </location>
</feature>
<evidence type="ECO:0000259" key="7">
    <source>
        <dbReference type="PROSITE" id="PS50850"/>
    </source>
</evidence>
<comment type="subcellular location">
    <subcellularLocation>
        <location evidence="1">Cell membrane</location>
        <topology evidence="1">Multi-pass membrane protein</topology>
    </subcellularLocation>
</comment>
<dbReference type="Pfam" id="PF07690">
    <property type="entry name" value="MFS_1"/>
    <property type="match status" value="1"/>
</dbReference>
<feature type="transmembrane region" description="Helical" evidence="6">
    <location>
        <begin position="328"/>
        <end position="351"/>
    </location>
</feature>
<protein>
    <submittedName>
        <fullName evidence="8">Multidrug transporter subunit MdtL</fullName>
    </submittedName>
</protein>
<organism evidence="8 9">
    <name type="scientific">Vibrio panuliri</name>
    <dbReference type="NCBI Taxonomy" id="1381081"/>
    <lineage>
        <taxon>Bacteria</taxon>
        <taxon>Pseudomonadati</taxon>
        <taxon>Pseudomonadota</taxon>
        <taxon>Gammaproteobacteria</taxon>
        <taxon>Vibrionales</taxon>
        <taxon>Vibrionaceae</taxon>
        <taxon>Vibrio</taxon>
    </lineage>
</organism>
<feature type="transmembrane region" description="Helical" evidence="6">
    <location>
        <begin position="158"/>
        <end position="178"/>
    </location>
</feature>
<feature type="transmembrane region" description="Helical" evidence="6">
    <location>
        <begin position="199"/>
        <end position="222"/>
    </location>
</feature>
<keyword evidence="2" id="KW-1003">Cell membrane</keyword>
<evidence type="ECO:0000256" key="6">
    <source>
        <dbReference type="SAM" id="Phobius"/>
    </source>
</evidence>
<dbReference type="OrthoDB" id="9814303at2"/>
<keyword evidence="4 6" id="KW-1133">Transmembrane helix</keyword>
<dbReference type="STRING" id="1381081.BIY22_00360"/>
<dbReference type="InterPro" id="IPR036259">
    <property type="entry name" value="MFS_trans_sf"/>
</dbReference>
<evidence type="ECO:0000256" key="5">
    <source>
        <dbReference type="ARBA" id="ARBA00023136"/>
    </source>
</evidence>
<feature type="transmembrane region" description="Helical" evidence="6">
    <location>
        <begin position="357"/>
        <end position="378"/>
    </location>
</feature>
<keyword evidence="5 6" id="KW-0472">Membrane</keyword>
<keyword evidence="3 6" id="KW-0812">Transmembrane</keyword>
<evidence type="ECO:0000256" key="4">
    <source>
        <dbReference type="ARBA" id="ARBA00022989"/>
    </source>
</evidence>
<dbReference type="CDD" id="cd17320">
    <property type="entry name" value="MFS_MdfA_MDR_like"/>
    <property type="match status" value="1"/>
</dbReference>
<accession>A0A1Q9HRV8</accession>
<comment type="caution">
    <text evidence="8">The sequence shown here is derived from an EMBL/GenBank/DDBJ whole genome shotgun (WGS) entry which is preliminary data.</text>
</comment>
<dbReference type="InterPro" id="IPR005829">
    <property type="entry name" value="Sugar_transporter_CS"/>
</dbReference>
<evidence type="ECO:0000313" key="9">
    <source>
        <dbReference type="Proteomes" id="UP000186313"/>
    </source>
</evidence>
<proteinExistence type="predicted"/>
<dbReference type="GO" id="GO:0022857">
    <property type="term" value="F:transmembrane transporter activity"/>
    <property type="evidence" value="ECO:0007669"/>
    <property type="project" value="InterPro"/>
</dbReference>
<evidence type="ECO:0000256" key="1">
    <source>
        <dbReference type="ARBA" id="ARBA00004651"/>
    </source>
</evidence>
<reference evidence="8 9" key="1">
    <citation type="submission" date="2016-09" db="EMBL/GenBank/DDBJ databases">
        <title>Genomic Taxonomy of the Vibrionaceae.</title>
        <authorList>
            <person name="Gonzalez-Castillo A."/>
            <person name="Gomez-Gil B."/>
            <person name="Enciso-Ibarra K."/>
        </authorList>
    </citation>
    <scope>NUCLEOTIDE SEQUENCE [LARGE SCALE GENOMIC DNA]</scope>
    <source>
        <strain evidence="8 9">CAIM 703</strain>
    </source>
</reference>
<dbReference type="AlphaFoldDB" id="A0A1Q9HRV8"/>
<dbReference type="Gene3D" id="1.20.1720.10">
    <property type="entry name" value="Multidrug resistance protein D"/>
    <property type="match status" value="1"/>
</dbReference>
<feature type="domain" description="Major facilitator superfamily (MFS) profile" evidence="7">
    <location>
        <begin position="1"/>
        <end position="384"/>
    </location>
</feature>
<dbReference type="GO" id="GO:0005886">
    <property type="term" value="C:plasma membrane"/>
    <property type="evidence" value="ECO:0007669"/>
    <property type="project" value="UniProtKB-SubCell"/>
</dbReference>
<feature type="transmembrane region" description="Helical" evidence="6">
    <location>
        <begin position="42"/>
        <end position="58"/>
    </location>
</feature>
<feature type="transmembrane region" description="Helical" evidence="6">
    <location>
        <begin position="269"/>
        <end position="289"/>
    </location>
</feature>
<dbReference type="EMBL" id="MJMJ01000001">
    <property type="protein sequence ID" value="OLQ93586.1"/>
    <property type="molecule type" value="Genomic_DNA"/>
</dbReference>
<feature type="transmembrane region" description="Helical" evidence="6">
    <location>
        <begin position="95"/>
        <end position="116"/>
    </location>
</feature>
<dbReference type="PROSITE" id="PS00216">
    <property type="entry name" value="SUGAR_TRANSPORT_1"/>
    <property type="match status" value="1"/>
</dbReference>
<name>A0A1Q9HRV8_9VIBR</name>